<evidence type="ECO:0000259" key="5">
    <source>
        <dbReference type="Pfam" id="PF24883"/>
    </source>
</evidence>
<feature type="repeat" description="ANK" evidence="3">
    <location>
        <begin position="1031"/>
        <end position="1063"/>
    </location>
</feature>
<evidence type="ECO:0000256" key="2">
    <source>
        <dbReference type="ARBA" id="ARBA00023043"/>
    </source>
</evidence>
<evidence type="ECO:0000259" key="4">
    <source>
        <dbReference type="Pfam" id="PF22939"/>
    </source>
</evidence>
<feature type="repeat" description="ANK" evidence="3">
    <location>
        <begin position="666"/>
        <end position="698"/>
    </location>
</feature>
<accession>A0A0U5GQU3</accession>
<protein>
    <submittedName>
        <fullName evidence="6">Uncharacterized protein</fullName>
    </submittedName>
</protein>
<feature type="repeat" description="ANK" evidence="3">
    <location>
        <begin position="1097"/>
        <end position="1129"/>
    </location>
</feature>
<feature type="repeat" description="ANK" evidence="3">
    <location>
        <begin position="930"/>
        <end position="962"/>
    </location>
</feature>
<evidence type="ECO:0000256" key="1">
    <source>
        <dbReference type="ARBA" id="ARBA00022737"/>
    </source>
</evidence>
<feature type="repeat" description="ANK" evidence="3">
    <location>
        <begin position="699"/>
        <end position="731"/>
    </location>
</feature>
<keyword evidence="1" id="KW-0677">Repeat</keyword>
<feature type="repeat" description="ANK" evidence="3">
    <location>
        <begin position="831"/>
        <end position="863"/>
    </location>
</feature>
<feature type="repeat" description="ANK" evidence="3">
    <location>
        <begin position="1130"/>
        <end position="1162"/>
    </location>
</feature>
<dbReference type="OrthoDB" id="195446at2759"/>
<dbReference type="Pfam" id="PF12796">
    <property type="entry name" value="Ank_2"/>
    <property type="match status" value="7"/>
</dbReference>
<dbReference type="Pfam" id="PF24883">
    <property type="entry name" value="NPHP3_N"/>
    <property type="match status" value="1"/>
</dbReference>
<dbReference type="PROSITE" id="PS50297">
    <property type="entry name" value="ANK_REP_REGION"/>
    <property type="match status" value="13"/>
</dbReference>
<sequence length="1339" mass="148200">MVCKIRCMKDFRRHIAALNLCLKEKRKIAEALDWLRSTDYGSLQSDHLSKRHPGTGQWFLESTEFRRFLDEDRQTLLCTGIPGAGKTILASSIVDHLLTRFYHDPSIAIAYVYCSYQRSNDQNAHHMLASLLKQIILKRSLLPDDVKELHLRHRKQGTRPSAHEISIALQSVAATYSKIFIIIDALDEFHTTDCSLTTFLSELVSLQKRANASILVTFRFVPQNTDAFDASPILQVRAHEWDLRKYVEGQMVRLPRFVARCPELQDEIKAAVTKSADGMFLLAYLNVNNLVGQQSPKTTRAALKNLPTGPKAIHKTYDVAMELVEAQIGNQPLLAKKVLAWLTCARRALTTKELQHALATEVGESKFDEHNLPQLDDLVSVCRGLVTVDHESHIIRLVHYTTQEYFERTQNRWFPDAHNAITDTCATYLSFDIFASGRCADSYAIQQRLKHSPLYLYASYNWGYHACLSSASCDSVIRFLQKTAQTEAASQILFASKVGPIDLLYPLHLRGRRLVKIDKEVMLDRDEDVMEATGLHLAAYFGVTGAVQILLDRMDINARDSKWRTPLSYAAESGRVRAVELLLERNADLHLPDINGNTPLIYAAQAGFQKTPRDALILLKKDPEATTHPGGWLTVFNWAVEHSHQNLLSVLIELGLAHDSEAQTGHRRSAILKAAEHGNEAAVKLLLAAGATVNTEAIVGVSPLSLAALNGHQDMVLLLLENGAEVNQELELGRTPLVSAVRSGNPGVVKVLLGYGADIEAEDQNHWTPLSHAIDNRNSAIAELLLVNGANPNFMVTNGRTLLMSAVANGDREMVNLLLQYEANIDSQDSNGHVTLYYASRNHRLEMARLLLHEGANREAKDKNGQTPLIHAVVEEQEETVRLLLDHDAQYDAQGLHGRTSLSHAAGQGNETIVRLLLEKNAMFDSRDDDGYTPLARAIMGGHMNVAKLLLDCHKDTILIDASQSQAFLAWAAKTGDVVVVRSLLQKGISANLRTGEGGQTTLNLAAEEGHTAVVRLLLARDADPDVPGRLGQTPLIQAAKEGHEKVVRLLLETGAAVDTADWDCRTALLYAAKGGHDGVLELLLKRKANVNLADQNGRSPLSWAAMHGHDTTIIKLLAHDATVDHKDHSYKTPLAFASLKGHASTVQLLLRREVNIESEDESGRTPLFWAVYWNSIATAQVLLTNEADPRRRDRSGRTPLAWAVERGQATMVNVFLDHDETLVNQDEYRTPFLLSAAKHGHAGVAQILLEKGQDVDLLDLEHGRSALWYAADGGHLEVVRLLLASNATIDLPDNDSRTPLARAMGKGHRAVVALLAEHTERSIAEVSASSSFDMRLWE</sequence>
<feature type="repeat" description="ANK" evidence="3">
    <location>
        <begin position="1064"/>
        <end position="1096"/>
    </location>
</feature>
<dbReference type="STRING" id="454130.A0A0U5GQU3"/>
<evidence type="ECO:0000256" key="3">
    <source>
        <dbReference type="PROSITE-ProRule" id="PRU00023"/>
    </source>
</evidence>
<dbReference type="EMBL" id="CDMC01000002">
    <property type="protein sequence ID" value="CEN60384.1"/>
    <property type="molecule type" value="Genomic_DNA"/>
</dbReference>
<proteinExistence type="predicted"/>
<feature type="domain" description="Nephrocystin 3-like N-terminal" evidence="5">
    <location>
        <begin position="54"/>
        <end position="218"/>
    </location>
</feature>
<dbReference type="SUPFAM" id="SSF52540">
    <property type="entry name" value="P-loop containing nucleoside triphosphate hydrolases"/>
    <property type="match status" value="1"/>
</dbReference>
<dbReference type="PANTHER" id="PTHR24198">
    <property type="entry name" value="ANKYRIN REPEAT AND PROTEIN KINASE DOMAIN-CONTAINING PROTEIN"/>
    <property type="match status" value="1"/>
</dbReference>
<feature type="repeat" description="ANK" evidence="3">
    <location>
        <begin position="732"/>
        <end position="764"/>
    </location>
</feature>
<dbReference type="Pfam" id="PF00023">
    <property type="entry name" value="Ank"/>
    <property type="match status" value="1"/>
</dbReference>
<dbReference type="InterPro" id="IPR056884">
    <property type="entry name" value="NPHP3-like_N"/>
</dbReference>
<keyword evidence="2 3" id="KW-0040">ANK repeat</keyword>
<feature type="repeat" description="ANK" evidence="3">
    <location>
        <begin position="998"/>
        <end position="1030"/>
    </location>
</feature>
<feature type="domain" description="GPI inositol-deacylase winged helix" evidence="4">
    <location>
        <begin position="333"/>
        <end position="406"/>
    </location>
</feature>
<reference evidence="7" key="1">
    <citation type="journal article" date="2016" name="Genome Announc.">
        <title>Draft genome sequences of fungus Aspergillus calidoustus.</title>
        <authorList>
            <person name="Horn F."/>
            <person name="Linde J."/>
            <person name="Mattern D.J."/>
            <person name="Walther G."/>
            <person name="Guthke R."/>
            <person name="Scherlach K."/>
            <person name="Martin K."/>
            <person name="Brakhage A.A."/>
            <person name="Petzke L."/>
            <person name="Valiante V."/>
        </authorList>
    </citation>
    <scope>NUCLEOTIDE SEQUENCE [LARGE SCALE GENOMIC DNA]</scope>
    <source>
        <strain evidence="7">SF006504</strain>
    </source>
</reference>
<feature type="repeat" description="ANK" evidence="3">
    <location>
        <begin position="1196"/>
        <end position="1228"/>
    </location>
</feature>
<dbReference type="PRINTS" id="PR01415">
    <property type="entry name" value="ANKYRIN"/>
</dbReference>
<feature type="repeat" description="ANK" evidence="3">
    <location>
        <begin position="1263"/>
        <end position="1295"/>
    </location>
</feature>
<dbReference type="InterPro" id="IPR036770">
    <property type="entry name" value="Ankyrin_rpt-contain_sf"/>
</dbReference>
<dbReference type="InterPro" id="IPR002110">
    <property type="entry name" value="Ankyrin_rpt"/>
</dbReference>
<feature type="repeat" description="ANK" evidence="3">
    <location>
        <begin position="798"/>
        <end position="830"/>
    </location>
</feature>
<dbReference type="Pfam" id="PF22939">
    <property type="entry name" value="WHD_GPIID"/>
    <property type="match status" value="1"/>
</dbReference>
<dbReference type="InterPro" id="IPR054471">
    <property type="entry name" value="GPIID_WHD"/>
</dbReference>
<feature type="repeat" description="ANK" evidence="3">
    <location>
        <begin position="1163"/>
        <end position="1195"/>
    </location>
</feature>
<organism evidence="6 7">
    <name type="scientific">Aspergillus calidoustus</name>
    <dbReference type="NCBI Taxonomy" id="454130"/>
    <lineage>
        <taxon>Eukaryota</taxon>
        <taxon>Fungi</taxon>
        <taxon>Dikarya</taxon>
        <taxon>Ascomycota</taxon>
        <taxon>Pezizomycotina</taxon>
        <taxon>Eurotiomycetes</taxon>
        <taxon>Eurotiomycetidae</taxon>
        <taxon>Eurotiales</taxon>
        <taxon>Aspergillaceae</taxon>
        <taxon>Aspergillus</taxon>
        <taxon>Aspergillus subgen. Nidulantes</taxon>
    </lineage>
</organism>
<dbReference type="SMART" id="SM00248">
    <property type="entry name" value="ANK"/>
    <property type="match status" value="24"/>
</dbReference>
<feature type="repeat" description="ANK" evidence="3">
    <location>
        <begin position="864"/>
        <end position="896"/>
    </location>
</feature>
<name>A0A0U5GQU3_ASPCI</name>
<evidence type="ECO:0000313" key="7">
    <source>
        <dbReference type="Proteomes" id="UP000054771"/>
    </source>
</evidence>
<dbReference type="PANTHER" id="PTHR24198:SF165">
    <property type="entry name" value="ANKYRIN REPEAT-CONTAINING PROTEIN-RELATED"/>
    <property type="match status" value="1"/>
</dbReference>
<dbReference type="InterPro" id="IPR027417">
    <property type="entry name" value="P-loop_NTPase"/>
</dbReference>
<keyword evidence="7" id="KW-1185">Reference proteome</keyword>
<dbReference type="GO" id="GO:0005737">
    <property type="term" value="C:cytoplasm"/>
    <property type="evidence" value="ECO:0007669"/>
    <property type="project" value="TreeGrafter"/>
</dbReference>
<dbReference type="Gene3D" id="1.25.40.20">
    <property type="entry name" value="Ankyrin repeat-containing domain"/>
    <property type="match status" value="8"/>
</dbReference>
<feature type="repeat" description="ANK" evidence="3">
    <location>
        <begin position="897"/>
        <end position="929"/>
    </location>
</feature>
<dbReference type="Gene3D" id="3.40.50.300">
    <property type="entry name" value="P-loop containing nucleotide triphosphate hydrolases"/>
    <property type="match status" value="1"/>
</dbReference>
<evidence type="ECO:0000313" key="6">
    <source>
        <dbReference type="EMBL" id="CEN60384.1"/>
    </source>
</evidence>
<gene>
    <name evidence="6" type="ORF">ASPCAL02824</name>
</gene>
<dbReference type="SUPFAM" id="SSF48403">
    <property type="entry name" value="Ankyrin repeat"/>
    <property type="match status" value="3"/>
</dbReference>
<feature type="repeat" description="ANK" evidence="3">
    <location>
        <begin position="562"/>
        <end position="594"/>
    </location>
</feature>
<dbReference type="Proteomes" id="UP000054771">
    <property type="component" value="Unassembled WGS sequence"/>
</dbReference>
<dbReference type="OMA" id="NWGYHAC"/>
<dbReference type="PROSITE" id="PS50088">
    <property type="entry name" value="ANK_REPEAT"/>
    <property type="match status" value="17"/>
</dbReference>